<evidence type="ECO:0000256" key="2">
    <source>
        <dbReference type="ARBA" id="ARBA00022723"/>
    </source>
</evidence>
<evidence type="ECO:0000313" key="7">
    <source>
        <dbReference type="Proteomes" id="UP000601435"/>
    </source>
</evidence>
<name>A0A812LWQ9_9DINO</name>
<dbReference type="AlphaFoldDB" id="A0A812LWQ9"/>
<dbReference type="OrthoDB" id="417952at2759"/>
<dbReference type="GO" id="GO:0020037">
    <property type="term" value="F:heme binding"/>
    <property type="evidence" value="ECO:0007669"/>
    <property type="project" value="InterPro"/>
</dbReference>
<feature type="non-terminal residue" evidence="6">
    <location>
        <position position="1"/>
    </location>
</feature>
<evidence type="ECO:0000256" key="4">
    <source>
        <dbReference type="PROSITE-ProRule" id="PRU00433"/>
    </source>
</evidence>
<organism evidence="6 7">
    <name type="scientific">Symbiodinium necroappetens</name>
    <dbReference type="NCBI Taxonomy" id="1628268"/>
    <lineage>
        <taxon>Eukaryota</taxon>
        <taxon>Sar</taxon>
        <taxon>Alveolata</taxon>
        <taxon>Dinophyceae</taxon>
        <taxon>Suessiales</taxon>
        <taxon>Symbiodiniaceae</taxon>
        <taxon>Symbiodinium</taxon>
    </lineage>
</organism>
<protein>
    <submittedName>
        <fullName evidence="6">Cyc protein</fullName>
    </submittedName>
</protein>
<sequence length="526" mass="57485">MCACTAALPRLFPRSAFYTDSGRLKAWGQSGCRVSTLRVQSAKTDLQAGIRYGAALAQPACASVLVLGFDGVICADAEEVAAAACQAAFELWPDVMRNAEDVTLNEAGVRQSWVDYDWQRLLEHKASAVFTDAPPWLLYKVQKLRPACQAGWEMLLFARLCVEEAVACRANRAKGRGGARPLTIGEIECNWLAHPGEFGLRELLLMRWGNLSIAQLQDAMADARRRHRSEGLLVEIKFYSEVLRVVWLAVAAGRIGETVHIITSRDQVSATHALQMASAGAADLPFEPPDFQGSWAGKDGWQLHCGLGTVEEKARLYLASWGYVSHRHWADGRSGLPRVKELSGAEDLAAVLPEPRPDESMRKTPLPKPCSASSAGHFGLELRASFGAAMASFSLISSLIRQLPRPSPSQPSQCEEHSGAMFGGAAGSLSAFDDVPDDFQLPSGSVQKGEKYFKKYCAQCHSIYPDNRLTRAGQTQIGPTLFNIYGRASGLEEIQNKQGTDRVDNVLWLEAALMNYMKNPRVMAQG</sequence>
<keyword evidence="7" id="KW-1185">Reference proteome</keyword>
<comment type="caution">
    <text evidence="6">The sequence shown here is derived from an EMBL/GenBank/DDBJ whole genome shotgun (WGS) entry which is preliminary data.</text>
</comment>
<evidence type="ECO:0000256" key="3">
    <source>
        <dbReference type="ARBA" id="ARBA00023004"/>
    </source>
</evidence>
<dbReference type="InterPro" id="IPR036909">
    <property type="entry name" value="Cyt_c-like_dom_sf"/>
</dbReference>
<evidence type="ECO:0000259" key="5">
    <source>
        <dbReference type="PROSITE" id="PS51007"/>
    </source>
</evidence>
<dbReference type="Proteomes" id="UP000601435">
    <property type="component" value="Unassembled WGS sequence"/>
</dbReference>
<feature type="domain" description="Cytochrome c" evidence="5">
    <location>
        <begin position="444"/>
        <end position="526"/>
    </location>
</feature>
<dbReference type="PROSITE" id="PS51007">
    <property type="entry name" value="CYTC"/>
    <property type="match status" value="1"/>
</dbReference>
<dbReference type="Gene3D" id="1.10.760.10">
    <property type="entry name" value="Cytochrome c-like domain"/>
    <property type="match status" value="1"/>
</dbReference>
<dbReference type="EMBL" id="CAJNJA010010160">
    <property type="protein sequence ID" value="CAE7254437.1"/>
    <property type="molecule type" value="Genomic_DNA"/>
</dbReference>
<dbReference type="InterPro" id="IPR009056">
    <property type="entry name" value="Cyt_c-like_dom"/>
</dbReference>
<keyword evidence="1 4" id="KW-0349">Heme</keyword>
<dbReference type="SUPFAM" id="SSF46626">
    <property type="entry name" value="Cytochrome c"/>
    <property type="match status" value="1"/>
</dbReference>
<keyword evidence="2 4" id="KW-0479">Metal-binding</keyword>
<dbReference type="GO" id="GO:0009055">
    <property type="term" value="F:electron transfer activity"/>
    <property type="evidence" value="ECO:0007669"/>
    <property type="project" value="InterPro"/>
</dbReference>
<evidence type="ECO:0000313" key="6">
    <source>
        <dbReference type="EMBL" id="CAE7254437.1"/>
    </source>
</evidence>
<keyword evidence="3 4" id="KW-0408">Iron</keyword>
<reference evidence="6" key="1">
    <citation type="submission" date="2021-02" db="EMBL/GenBank/DDBJ databases">
        <authorList>
            <person name="Dougan E. K."/>
            <person name="Rhodes N."/>
            <person name="Thang M."/>
            <person name="Chan C."/>
        </authorList>
    </citation>
    <scope>NUCLEOTIDE SEQUENCE</scope>
</reference>
<dbReference type="GO" id="GO:0046872">
    <property type="term" value="F:metal ion binding"/>
    <property type="evidence" value="ECO:0007669"/>
    <property type="project" value="UniProtKB-KW"/>
</dbReference>
<accession>A0A812LWQ9</accession>
<evidence type="ECO:0000256" key="1">
    <source>
        <dbReference type="ARBA" id="ARBA00022617"/>
    </source>
</evidence>
<gene>
    <name evidence="6" type="primary">cyc</name>
    <name evidence="6" type="ORF">SNEC2469_LOCUS5471</name>
</gene>
<proteinExistence type="predicted"/>